<evidence type="ECO:0000313" key="4">
    <source>
        <dbReference type="Proteomes" id="UP000822476"/>
    </source>
</evidence>
<name>A0A8S9YJI1_9TREM</name>
<dbReference type="OrthoDB" id="6285743at2759"/>
<accession>A0A8S9YJI1</accession>
<keyword evidence="4" id="KW-1185">Reference proteome</keyword>
<sequence length="245" mass="28226">MNRFTFHVLFKRIEPCSFVETDTDSTVSELGALFGRRLHLIMIDTAVVDVQSSKLDHKEHQARVSINSDDPSKSEKKKVNLTKKLKEECRRLRIENEIFNRYMTKVGANKFYPAPRAAVPASTEAFSTGSRARSRIYAQVSDIPTFSLSGRLVQLSAERKCMIAQCEQVEFKKDLTSLIDSCENILDELRASVEKFRLLEENAIRERKAFEKNVSALVVDSKQCRNVHRAFVWFHQAYLKRMDLC</sequence>
<evidence type="ECO:0000313" key="3">
    <source>
        <dbReference type="EMBL" id="KAF7234887.1"/>
    </source>
</evidence>
<protein>
    <submittedName>
        <fullName evidence="3">Uncharacterized protein</fullName>
    </submittedName>
</protein>
<reference evidence="3" key="1">
    <citation type="submission" date="2019-07" db="EMBL/GenBank/DDBJ databases">
        <title>Annotation for the trematode Paragonimus miyazaki's.</title>
        <authorList>
            <person name="Choi Y.-J."/>
        </authorList>
    </citation>
    <scope>NUCLEOTIDE SEQUENCE</scope>
    <source>
        <strain evidence="3">Japan</strain>
    </source>
</reference>
<comment type="caution">
    <text evidence="3">The sequence shown here is derived from an EMBL/GenBank/DDBJ whole genome shotgun (WGS) entry which is preliminary data.</text>
</comment>
<keyword evidence="1" id="KW-0175">Coiled coil</keyword>
<evidence type="ECO:0000256" key="1">
    <source>
        <dbReference type="SAM" id="Coils"/>
    </source>
</evidence>
<dbReference type="EMBL" id="JTDE01008527">
    <property type="protein sequence ID" value="KAF7234887.1"/>
    <property type="molecule type" value="Genomic_DNA"/>
</dbReference>
<proteinExistence type="predicted"/>
<feature type="region of interest" description="Disordered" evidence="2">
    <location>
        <begin position="59"/>
        <end position="78"/>
    </location>
</feature>
<feature type="coiled-coil region" evidence="1">
    <location>
        <begin position="172"/>
        <end position="206"/>
    </location>
</feature>
<dbReference type="AlphaFoldDB" id="A0A8S9YJI1"/>
<gene>
    <name evidence="3" type="ORF">EG68_11632</name>
</gene>
<dbReference type="Proteomes" id="UP000822476">
    <property type="component" value="Unassembled WGS sequence"/>
</dbReference>
<evidence type="ECO:0000256" key="2">
    <source>
        <dbReference type="SAM" id="MobiDB-lite"/>
    </source>
</evidence>
<organism evidence="3 4">
    <name type="scientific">Paragonimus skrjabini miyazakii</name>
    <dbReference type="NCBI Taxonomy" id="59628"/>
    <lineage>
        <taxon>Eukaryota</taxon>
        <taxon>Metazoa</taxon>
        <taxon>Spiralia</taxon>
        <taxon>Lophotrochozoa</taxon>
        <taxon>Platyhelminthes</taxon>
        <taxon>Trematoda</taxon>
        <taxon>Digenea</taxon>
        <taxon>Plagiorchiida</taxon>
        <taxon>Troglotremata</taxon>
        <taxon>Troglotrematidae</taxon>
        <taxon>Paragonimus</taxon>
    </lineage>
</organism>